<keyword evidence="11" id="KW-1185">Reference proteome</keyword>
<organism evidence="10 11">
    <name type="scientific">Nocardioides conyzicola</name>
    <dbReference type="NCBI Taxonomy" id="1651781"/>
    <lineage>
        <taxon>Bacteria</taxon>
        <taxon>Bacillati</taxon>
        <taxon>Actinomycetota</taxon>
        <taxon>Actinomycetes</taxon>
        <taxon>Propionibacteriales</taxon>
        <taxon>Nocardioidaceae</taxon>
        <taxon>Nocardioides</taxon>
    </lineage>
</organism>
<keyword evidence="3 6" id="KW-0285">Flavoprotein</keyword>
<dbReference type="InterPro" id="IPR036250">
    <property type="entry name" value="AcylCo_DH-like_C"/>
</dbReference>
<evidence type="ECO:0000259" key="7">
    <source>
        <dbReference type="Pfam" id="PF00441"/>
    </source>
</evidence>
<dbReference type="InterPro" id="IPR050741">
    <property type="entry name" value="Acyl-CoA_dehydrogenase"/>
</dbReference>
<feature type="domain" description="Acyl-CoA oxidase/dehydrogenase middle" evidence="8">
    <location>
        <begin position="130"/>
        <end position="207"/>
    </location>
</feature>
<dbReference type="Gene3D" id="2.40.110.10">
    <property type="entry name" value="Butyryl-CoA Dehydrogenase, subunit A, domain 2"/>
    <property type="match status" value="1"/>
</dbReference>
<evidence type="ECO:0000256" key="4">
    <source>
        <dbReference type="ARBA" id="ARBA00022827"/>
    </source>
</evidence>
<keyword evidence="5 6" id="KW-0560">Oxidoreductase</keyword>
<keyword evidence="4 6" id="KW-0274">FAD</keyword>
<evidence type="ECO:0000313" key="10">
    <source>
        <dbReference type="EMBL" id="GAA4706252.1"/>
    </source>
</evidence>
<comment type="similarity">
    <text evidence="2 6">Belongs to the acyl-CoA dehydrogenase family.</text>
</comment>
<dbReference type="InterPro" id="IPR013786">
    <property type="entry name" value="AcylCoA_DH/ox_N"/>
</dbReference>
<dbReference type="SUPFAM" id="SSF47203">
    <property type="entry name" value="Acyl-CoA dehydrogenase C-terminal domain-like"/>
    <property type="match status" value="1"/>
</dbReference>
<dbReference type="SUPFAM" id="SSF56645">
    <property type="entry name" value="Acyl-CoA dehydrogenase NM domain-like"/>
    <property type="match status" value="1"/>
</dbReference>
<dbReference type="PANTHER" id="PTHR48083">
    <property type="entry name" value="MEDIUM-CHAIN SPECIFIC ACYL-COA DEHYDROGENASE, MITOCHONDRIAL-RELATED"/>
    <property type="match status" value="1"/>
</dbReference>
<dbReference type="PANTHER" id="PTHR48083:SF1">
    <property type="entry name" value="DEHYDROGENASE, PUTATIVE (AFU_ORTHOLOGUE AFUA_7G06510)-RELATED"/>
    <property type="match status" value="1"/>
</dbReference>
<dbReference type="Pfam" id="PF02771">
    <property type="entry name" value="Acyl-CoA_dh_N"/>
    <property type="match status" value="1"/>
</dbReference>
<dbReference type="Gene3D" id="1.10.540.10">
    <property type="entry name" value="Acyl-CoA dehydrogenase/oxidase, N-terminal domain"/>
    <property type="match status" value="1"/>
</dbReference>
<comment type="caution">
    <text evidence="10">The sequence shown here is derived from an EMBL/GenBank/DDBJ whole genome shotgun (WGS) entry which is preliminary data.</text>
</comment>
<dbReference type="CDD" id="cd00567">
    <property type="entry name" value="ACAD"/>
    <property type="match status" value="1"/>
</dbReference>
<name>A0ABP8XI87_9ACTN</name>
<dbReference type="InterPro" id="IPR037069">
    <property type="entry name" value="AcylCoA_DH/ox_N_sf"/>
</dbReference>
<gene>
    <name evidence="10" type="ORF">GCM10023349_25370</name>
</gene>
<dbReference type="Pfam" id="PF02770">
    <property type="entry name" value="Acyl-CoA_dh_M"/>
    <property type="match status" value="1"/>
</dbReference>
<dbReference type="Gene3D" id="1.20.140.10">
    <property type="entry name" value="Butyryl-CoA Dehydrogenase, subunit A, domain 3"/>
    <property type="match status" value="1"/>
</dbReference>
<evidence type="ECO:0000256" key="3">
    <source>
        <dbReference type="ARBA" id="ARBA00022630"/>
    </source>
</evidence>
<evidence type="ECO:0000256" key="6">
    <source>
        <dbReference type="RuleBase" id="RU362125"/>
    </source>
</evidence>
<dbReference type="EMBL" id="BAABKM010000002">
    <property type="protein sequence ID" value="GAA4706252.1"/>
    <property type="molecule type" value="Genomic_DNA"/>
</dbReference>
<evidence type="ECO:0000259" key="9">
    <source>
        <dbReference type="Pfam" id="PF02771"/>
    </source>
</evidence>
<evidence type="ECO:0000256" key="2">
    <source>
        <dbReference type="ARBA" id="ARBA00009347"/>
    </source>
</evidence>
<feature type="domain" description="Acyl-CoA dehydrogenase/oxidase N-terminal" evidence="9">
    <location>
        <begin position="15"/>
        <end position="125"/>
    </location>
</feature>
<dbReference type="InterPro" id="IPR009075">
    <property type="entry name" value="AcylCo_DH/oxidase_C"/>
</dbReference>
<dbReference type="PIRSF" id="PIRSF016578">
    <property type="entry name" value="HsaA"/>
    <property type="match status" value="1"/>
</dbReference>
<dbReference type="InterPro" id="IPR006091">
    <property type="entry name" value="Acyl-CoA_Oxase/DH_mid-dom"/>
</dbReference>
<feature type="domain" description="Acyl-CoA dehydrogenase/oxidase C-terminal" evidence="7">
    <location>
        <begin position="239"/>
        <end position="386"/>
    </location>
</feature>
<dbReference type="Proteomes" id="UP001499974">
    <property type="component" value="Unassembled WGS sequence"/>
</dbReference>
<evidence type="ECO:0000256" key="1">
    <source>
        <dbReference type="ARBA" id="ARBA00001974"/>
    </source>
</evidence>
<evidence type="ECO:0000256" key="5">
    <source>
        <dbReference type="ARBA" id="ARBA00023002"/>
    </source>
</evidence>
<dbReference type="InterPro" id="IPR046373">
    <property type="entry name" value="Acyl-CoA_Oxase/DH_mid-dom_sf"/>
</dbReference>
<proteinExistence type="inferred from homology"/>
<dbReference type="InterPro" id="IPR009100">
    <property type="entry name" value="AcylCoA_DH/oxidase_NM_dom_sf"/>
</dbReference>
<reference evidence="11" key="1">
    <citation type="journal article" date="2019" name="Int. J. Syst. Evol. Microbiol.">
        <title>The Global Catalogue of Microorganisms (GCM) 10K type strain sequencing project: providing services to taxonomists for standard genome sequencing and annotation.</title>
        <authorList>
            <consortium name="The Broad Institute Genomics Platform"/>
            <consortium name="The Broad Institute Genome Sequencing Center for Infectious Disease"/>
            <person name="Wu L."/>
            <person name="Ma J."/>
        </authorList>
    </citation>
    <scope>NUCLEOTIDE SEQUENCE [LARGE SCALE GENOMIC DNA]</scope>
    <source>
        <strain evidence="11">JCM 18531</strain>
    </source>
</reference>
<protein>
    <submittedName>
        <fullName evidence="10">Acyl-CoA dehydrogenase</fullName>
    </submittedName>
</protein>
<dbReference type="RefSeq" id="WP_345521667.1">
    <property type="nucleotide sequence ID" value="NZ_BAABKM010000002.1"/>
</dbReference>
<evidence type="ECO:0000259" key="8">
    <source>
        <dbReference type="Pfam" id="PF02770"/>
    </source>
</evidence>
<sequence>MSTTHGFTDTPFQETQERQELRKQVAKLAGKFGRDWFTEKARSGGKTTELWLEIGKNGYLGINIPEQYGGGGGGIGDIAAVCEELAAQGCPLLLMVVSPAICGTIITRYGTEEQKQRWLPGICDGTGTMAFAITEPDAGTNSHNITTTARRDGDGWVLNGRKIYISGVDEADNVLVVARTEDAKTGKLKPCLFVVPTDAEGFEAKSIPMEIVSPELQFQVFIDDVRLPADALVGDEDGGLVQLFAGLNPERIMAASFSTGLARFALDKATAYAKERVVFKDAIGSHQAVAHPLAQSHIEIEMARLMTQKAAALYDAGDDMGAGEAANMAKYAAAEAACDAADRAVQTHGGNGITQEYGMAGLLVATRAGRIAPVSREMILNFVAMHSLGLPKSY</sequence>
<dbReference type="Pfam" id="PF00441">
    <property type="entry name" value="Acyl-CoA_dh_1"/>
    <property type="match status" value="1"/>
</dbReference>
<evidence type="ECO:0000313" key="11">
    <source>
        <dbReference type="Proteomes" id="UP001499974"/>
    </source>
</evidence>
<comment type="cofactor">
    <cofactor evidence="1 6">
        <name>FAD</name>
        <dbReference type="ChEBI" id="CHEBI:57692"/>
    </cofactor>
</comment>
<accession>A0ABP8XI87</accession>